<feature type="transmembrane region" description="Helical" evidence="1">
    <location>
        <begin position="28"/>
        <end position="52"/>
    </location>
</feature>
<comment type="caution">
    <text evidence="2">The sequence shown here is derived from an EMBL/GenBank/DDBJ whole genome shotgun (WGS) entry which is preliminary data.</text>
</comment>
<sequence length="58" mass="6225">MFPEVTPESDPITFTLSPTIGLAEPKTIFPFAVFNTGLVAFVVLSINAISLLDKLITS</sequence>
<dbReference type="AlphaFoldDB" id="A0A645J6V2"/>
<dbReference type="EMBL" id="VSSQ01132777">
    <property type="protein sequence ID" value="MPN59127.1"/>
    <property type="molecule type" value="Genomic_DNA"/>
</dbReference>
<keyword evidence="1" id="KW-0812">Transmembrane</keyword>
<name>A0A645J6V2_9ZZZZ</name>
<accession>A0A645J6V2</accession>
<reference evidence="2" key="1">
    <citation type="submission" date="2019-08" db="EMBL/GenBank/DDBJ databases">
        <authorList>
            <person name="Kucharzyk K."/>
            <person name="Murdoch R.W."/>
            <person name="Higgins S."/>
            <person name="Loffler F."/>
        </authorList>
    </citation>
    <scope>NUCLEOTIDE SEQUENCE</scope>
</reference>
<organism evidence="2">
    <name type="scientific">bioreactor metagenome</name>
    <dbReference type="NCBI Taxonomy" id="1076179"/>
    <lineage>
        <taxon>unclassified sequences</taxon>
        <taxon>metagenomes</taxon>
        <taxon>ecological metagenomes</taxon>
    </lineage>
</organism>
<keyword evidence="1" id="KW-0472">Membrane</keyword>
<protein>
    <submittedName>
        <fullName evidence="2">Uncharacterized protein</fullName>
    </submittedName>
</protein>
<keyword evidence="1" id="KW-1133">Transmembrane helix</keyword>
<evidence type="ECO:0000313" key="2">
    <source>
        <dbReference type="EMBL" id="MPN59127.1"/>
    </source>
</evidence>
<gene>
    <name evidence="2" type="ORF">SDC9_206846</name>
</gene>
<evidence type="ECO:0000256" key="1">
    <source>
        <dbReference type="SAM" id="Phobius"/>
    </source>
</evidence>
<proteinExistence type="predicted"/>